<evidence type="ECO:0008006" key="5">
    <source>
        <dbReference type="Google" id="ProtNLM"/>
    </source>
</evidence>
<dbReference type="InterPro" id="IPR055463">
    <property type="entry name" value="DUF7035"/>
</dbReference>
<feature type="non-terminal residue" evidence="3">
    <location>
        <position position="1"/>
    </location>
</feature>
<sequence length="744" mass="82857">MFPFRQSLACPGKPEQCGGPSKGQCINGECVCKSPYITLDCSSQIIIIPEQPVDPVKPNRNTTTEGNLPNGSIQLVPVTRPTNLDEYGYSACQYVYTVILIDTVNTISIVSPTTSQFISNLDGNQMFSITFNQVFGDRGILSLTAVANQVETTFTLDNFECLEIPPITMSLNQQMYYSLNYNTLLWIAKIETATPMTKYLPGKDCRMKRVSGPVNFYSLYYSENICVLPMTLVGVDLNTPTIVNFNVSISQNVNIVLTTPFTQDPFVGSIDAIASTGTTDFKFIVDYKDNVNMNPFFIDSYLMTSDQGNAVNGTIYYSKNYKGGKFYGANQDCPISVFENNNQEVKATLQGIILPNSALLFSNDISSVAAVASDPNAAFLKIIYKLQSNFYDYRNTITVSLKQSISRTYVSFPFGYSSGNIQSGYTMSFSYITSSHFANGEFLKGVSESTYVSIDNPLLVPNTVQDPLIESTNILAFDKNRILYSLVMTDTIELVHNIRSSKDLSGFVIAGSESIVGKDGGNIVFFEFFHDPIYKNIYAYSHVGLYQFSILFSVFGSFNLTKIPNIVFLENDIDTTNKTTINTMVLYYDDPGFNLRLARYTSVNRDLMFFHSEYDTSLQAYIIPFIIPPNRKTGYYNYILDIGNPGISYPSELFDVLFEPLRVRSDNYDDIPPLITAMSVLPSSIVIVSSVDDFTELAFVVTISDTYNGLLNGSFWITSELDPYGYNITIDPSMADSGDQYLGV</sequence>
<dbReference type="InterPro" id="IPR057709">
    <property type="entry name" value="DUF7949"/>
</dbReference>
<proteinExistence type="predicted"/>
<dbReference type="Pfam" id="PF23034">
    <property type="entry name" value="DUF7035"/>
    <property type="match status" value="1"/>
</dbReference>
<gene>
    <name evidence="3" type="ORF">CYY_010137</name>
</gene>
<protein>
    <recommendedName>
        <fullName evidence="5">EGF-like domain-containing protein</fullName>
    </recommendedName>
</protein>
<organism evidence="3 4">
    <name type="scientific">Polysphondylium violaceum</name>
    <dbReference type="NCBI Taxonomy" id="133409"/>
    <lineage>
        <taxon>Eukaryota</taxon>
        <taxon>Amoebozoa</taxon>
        <taxon>Evosea</taxon>
        <taxon>Eumycetozoa</taxon>
        <taxon>Dictyostelia</taxon>
        <taxon>Dictyosteliales</taxon>
        <taxon>Dictyosteliaceae</taxon>
        <taxon>Polysphondylium</taxon>
    </lineage>
</organism>
<evidence type="ECO:0000313" key="3">
    <source>
        <dbReference type="EMBL" id="KAF2068536.1"/>
    </source>
</evidence>
<dbReference type="EMBL" id="AJWJ01000941">
    <property type="protein sequence ID" value="KAF2068536.1"/>
    <property type="molecule type" value="Genomic_DNA"/>
</dbReference>
<dbReference type="Proteomes" id="UP000695562">
    <property type="component" value="Unassembled WGS sequence"/>
</dbReference>
<evidence type="ECO:0000259" key="1">
    <source>
        <dbReference type="Pfam" id="PF23034"/>
    </source>
</evidence>
<dbReference type="AlphaFoldDB" id="A0A8J4UNZ2"/>
<keyword evidence="4" id="KW-1185">Reference proteome</keyword>
<dbReference type="PANTHER" id="PTHR31378:SF29">
    <property type="entry name" value="EGF-LIKE DOMAIN-CONTAINING PROTEIN-RELATED"/>
    <property type="match status" value="1"/>
</dbReference>
<comment type="caution">
    <text evidence="3">The sequence shown here is derived from an EMBL/GenBank/DDBJ whole genome shotgun (WGS) entry which is preliminary data.</text>
</comment>
<reference evidence="3" key="1">
    <citation type="submission" date="2020-01" db="EMBL/GenBank/DDBJ databases">
        <title>Development of genomics and gene disruption for Polysphondylium violaceum indicates a role for the polyketide synthase stlB in stalk morphogenesis.</title>
        <authorList>
            <person name="Narita B."/>
            <person name="Kawabe Y."/>
            <person name="Kin K."/>
            <person name="Saito T."/>
            <person name="Gibbs R."/>
            <person name="Kuspa A."/>
            <person name="Muzny D."/>
            <person name="Queller D."/>
            <person name="Richards S."/>
            <person name="Strassman J."/>
            <person name="Sucgang R."/>
            <person name="Worley K."/>
            <person name="Schaap P."/>
        </authorList>
    </citation>
    <scope>NUCLEOTIDE SEQUENCE</scope>
    <source>
        <strain evidence="3">QSvi11</strain>
    </source>
</reference>
<evidence type="ECO:0000259" key="2">
    <source>
        <dbReference type="Pfam" id="PF25820"/>
    </source>
</evidence>
<feature type="domain" description="DUF7949" evidence="2">
    <location>
        <begin position="10"/>
        <end position="45"/>
    </location>
</feature>
<dbReference type="Pfam" id="PF25820">
    <property type="entry name" value="DUF7949"/>
    <property type="match status" value="1"/>
</dbReference>
<dbReference type="PANTHER" id="PTHR31378">
    <property type="entry name" value="EGF-LIKE DOMAIN-CONTAINING PROTEIN-RELATED-RELATED"/>
    <property type="match status" value="1"/>
</dbReference>
<name>A0A8J4UNZ2_9MYCE</name>
<accession>A0A8J4UNZ2</accession>
<evidence type="ECO:0000313" key="4">
    <source>
        <dbReference type="Proteomes" id="UP000695562"/>
    </source>
</evidence>
<feature type="domain" description="DUF7035" evidence="1">
    <location>
        <begin position="669"/>
        <end position="743"/>
    </location>
</feature>